<reference evidence="2" key="2">
    <citation type="submission" date="2018-05" db="EMBL/GenBank/DDBJ databases">
        <title>OpunRS2 (Oryza punctata Reference Sequence Version 2).</title>
        <authorList>
            <person name="Zhang J."/>
            <person name="Kudrna D."/>
            <person name="Lee S."/>
            <person name="Talag J."/>
            <person name="Welchert J."/>
            <person name="Wing R.A."/>
        </authorList>
    </citation>
    <scope>NUCLEOTIDE SEQUENCE [LARGE SCALE GENOMIC DNA]</scope>
</reference>
<evidence type="ECO:0000313" key="3">
    <source>
        <dbReference type="Proteomes" id="UP000026962"/>
    </source>
</evidence>
<dbReference type="Gramene" id="OPUNC12G09230.1">
    <property type="protein sequence ID" value="OPUNC12G09230.1"/>
    <property type="gene ID" value="OPUNC12G09230"/>
</dbReference>
<dbReference type="HOGENOM" id="CLU_2487291_0_0_1"/>
<feature type="compositionally biased region" description="Basic and acidic residues" evidence="1">
    <location>
        <begin position="42"/>
        <end position="52"/>
    </location>
</feature>
<organism evidence="2">
    <name type="scientific">Oryza punctata</name>
    <name type="common">Red rice</name>
    <dbReference type="NCBI Taxonomy" id="4537"/>
    <lineage>
        <taxon>Eukaryota</taxon>
        <taxon>Viridiplantae</taxon>
        <taxon>Streptophyta</taxon>
        <taxon>Embryophyta</taxon>
        <taxon>Tracheophyta</taxon>
        <taxon>Spermatophyta</taxon>
        <taxon>Magnoliopsida</taxon>
        <taxon>Liliopsida</taxon>
        <taxon>Poales</taxon>
        <taxon>Poaceae</taxon>
        <taxon>BOP clade</taxon>
        <taxon>Oryzoideae</taxon>
        <taxon>Oryzeae</taxon>
        <taxon>Oryzinae</taxon>
        <taxon>Oryza</taxon>
    </lineage>
</organism>
<evidence type="ECO:0008006" key="4">
    <source>
        <dbReference type="Google" id="ProtNLM"/>
    </source>
</evidence>
<feature type="compositionally biased region" description="Basic and acidic residues" evidence="1">
    <location>
        <begin position="70"/>
        <end position="87"/>
    </location>
</feature>
<sequence length="87" mass="9539">MATTSSVVISRFVKLDELASGAYGIVYRTRDRRSRSTLGEQLAKDEAAETAKRNMGGDNKQAIEDEDGGEANRRAAREEVAQDHPDV</sequence>
<feature type="region of interest" description="Disordered" evidence="1">
    <location>
        <begin position="34"/>
        <end position="87"/>
    </location>
</feature>
<protein>
    <recommendedName>
        <fullName evidence="4">Protein kinase domain-containing protein</fullName>
    </recommendedName>
</protein>
<evidence type="ECO:0000313" key="2">
    <source>
        <dbReference type="EnsemblPlants" id="OPUNC12G09230.1"/>
    </source>
</evidence>
<evidence type="ECO:0000256" key="1">
    <source>
        <dbReference type="SAM" id="MobiDB-lite"/>
    </source>
</evidence>
<dbReference type="EnsemblPlants" id="OPUNC12G09230.1">
    <property type="protein sequence ID" value="OPUNC12G09230.1"/>
    <property type="gene ID" value="OPUNC12G09230"/>
</dbReference>
<proteinExistence type="predicted"/>
<dbReference type="Proteomes" id="UP000026962">
    <property type="component" value="Chromosome 12"/>
</dbReference>
<accession>A0A0E0MLW5</accession>
<name>A0A0E0MLW5_ORYPU</name>
<reference evidence="2" key="1">
    <citation type="submission" date="2015-04" db="UniProtKB">
        <authorList>
            <consortium name="EnsemblPlants"/>
        </authorList>
    </citation>
    <scope>IDENTIFICATION</scope>
</reference>
<keyword evidence="3" id="KW-1185">Reference proteome</keyword>
<dbReference type="AlphaFoldDB" id="A0A0E0MLW5"/>